<sequence length="187" mass="20527">MRIELEQGPQWPLGFLAVTESIERLLDGTRLLSMATVGDNGVPWLHNAYFAYDADLHLYFLTRPDSEHARNLANSDGQVAVTVADTRQDGAPGTRQGLQLQGPCRPAEGDLLHRGAEVFGDRFPGFTAAVRRAARPDGPAHGSLDNPALRLFVFSAARVKIFDEPAWGRDVWLTGRVLREAAPQRTA</sequence>
<accession>A0ABS7Q2A4</accession>
<dbReference type="EMBL" id="JAINZZ010000005">
    <property type="protein sequence ID" value="MBY8877272.1"/>
    <property type="molecule type" value="Genomic_DNA"/>
</dbReference>
<proteinExistence type="predicted"/>
<keyword evidence="3" id="KW-1185">Reference proteome</keyword>
<dbReference type="InterPro" id="IPR011576">
    <property type="entry name" value="Pyridox_Oxase_N"/>
</dbReference>
<evidence type="ECO:0000259" key="1">
    <source>
        <dbReference type="Pfam" id="PF01243"/>
    </source>
</evidence>
<organism evidence="2 3">
    <name type="scientific">Actinacidiphila acidipaludis</name>
    <dbReference type="NCBI Taxonomy" id="2873382"/>
    <lineage>
        <taxon>Bacteria</taxon>
        <taxon>Bacillati</taxon>
        <taxon>Actinomycetota</taxon>
        <taxon>Actinomycetes</taxon>
        <taxon>Kitasatosporales</taxon>
        <taxon>Streptomycetaceae</taxon>
        <taxon>Actinacidiphila</taxon>
    </lineage>
</organism>
<name>A0ABS7Q2A4_9ACTN</name>
<evidence type="ECO:0000313" key="3">
    <source>
        <dbReference type="Proteomes" id="UP000778578"/>
    </source>
</evidence>
<gene>
    <name evidence="2" type="ORF">K7862_06390</name>
</gene>
<comment type="caution">
    <text evidence="2">The sequence shown here is derived from an EMBL/GenBank/DDBJ whole genome shotgun (WGS) entry which is preliminary data.</text>
</comment>
<reference evidence="2 3" key="1">
    <citation type="submission" date="2021-08" db="EMBL/GenBank/DDBJ databases">
        <title>WGS of actinomycetes from Thailand.</title>
        <authorList>
            <person name="Thawai C."/>
        </authorList>
    </citation>
    <scope>NUCLEOTIDE SEQUENCE [LARGE SCALE GENOMIC DNA]</scope>
    <source>
        <strain evidence="2 3">PLK6-54</strain>
    </source>
</reference>
<dbReference type="Pfam" id="PF01243">
    <property type="entry name" value="PNPOx_N"/>
    <property type="match status" value="1"/>
</dbReference>
<feature type="domain" description="Pyridoxamine 5'-phosphate oxidase N-terminal" evidence="1">
    <location>
        <begin position="19"/>
        <end position="123"/>
    </location>
</feature>
<evidence type="ECO:0000313" key="2">
    <source>
        <dbReference type="EMBL" id="MBY8877272.1"/>
    </source>
</evidence>
<protein>
    <submittedName>
        <fullName evidence="2">Pyridoxamine 5'-phosphate oxidase family protein</fullName>
    </submittedName>
</protein>
<dbReference type="SUPFAM" id="SSF50475">
    <property type="entry name" value="FMN-binding split barrel"/>
    <property type="match status" value="1"/>
</dbReference>
<dbReference type="RefSeq" id="WP_222961427.1">
    <property type="nucleotide sequence ID" value="NZ_JAINZZ010000005.1"/>
</dbReference>
<dbReference type="Gene3D" id="2.30.110.10">
    <property type="entry name" value="Electron Transport, Fmn-binding Protein, Chain A"/>
    <property type="match status" value="1"/>
</dbReference>
<dbReference type="InterPro" id="IPR012349">
    <property type="entry name" value="Split_barrel_FMN-bd"/>
</dbReference>
<dbReference type="Proteomes" id="UP000778578">
    <property type="component" value="Unassembled WGS sequence"/>
</dbReference>